<proteinExistence type="predicted"/>
<dbReference type="OrthoDB" id="6435358at2759"/>
<evidence type="ECO:0000313" key="2">
    <source>
        <dbReference type="Proteomes" id="UP000887013"/>
    </source>
</evidence>
<comment type="caution">
    <text evidence="1">The sequence shown here is derived from an EMBL/GenBank/DDBJ whole genome shotgun (WGS) entry which is preliminary data.</text>
</comment>
<gene>
    <name evidence="1" type="ORF">NPIL_128141</name>
</gene>
<dbReference type="EMBL" id="BMAW01043815">
    <property type="protein sequence ID" value="GFS41259.1"/>
    <property type="molecule type" value="Genomic_DNA"/>
</dbReference>
<keyword evidence="2" id="KW-1185">Reference proteome</keyword>
<name>A0A8X6JLD5_NEPPI</name>
<evidence type="ECO:0008006" key="3">
    <source>
        <dbReference type="Google" id="ProtNLM"/>
    </source>
</evidence>
<sequence>HLVLDFGSPPDLPPIVENLDSDLVKDFLHSVENTGPGLDGIAYKHWRKPNQKGFLRFDGVLEHNYISAQQLESATCLKKEALSCCLDLSNAFESIHPDILLAALLAVGADFVFVTLIENIYSDSFSSILCIGGNSEPIPCRRSLK</sequence>
<dbReference type="Proteomes" id="UP000887013">
    <property type="component" value="Unassembled WGS sequence"/>
</dbReference>
<feature type="non-terminal residue" evidence="1">
    <location>
        <position position="1"/>
    </location>
</feature>
<dbReference type="AlphaFoldDB" id="A0A8X6JLD5"/>
<protein>
    <recommendedName>
        <fullName evidence="3">Reverse transcriptase</fullName>
    </recommendedName>
</protein>
<evidence type="ECO:0000313" key="1">
    <source>
        <dbReference type="EMBL" id="GFS41259.1"/>
    </source>
</evidence>
<reference evidence="1" key="1">
    <citation type="submission" date="2020-08" db="EMBL/GenBank/DDBJ databases">
        <title>Multicomponent nature underlies the extraordinary mechanical properties of spider dragline silk.</title>
        <authorList>
            <person name="Kono N."/>
            <person name="Nakamura H."/>
            <person name="Mori M."/>
            <person name="Yoshida Y."/>
            <person name="Ohtoshi R."/>
            <person name="Malay A.D."/>
            <person name="Moran D.A.P."/>
            <person name="Tomita M."/>
            <person name="Numata K."/>
            <person name="Arakawa K."/>
        </authorList>
    </citation>
    <scope>NUCLEOTIDE SEQUENCE</scope>
</reference>
<organism evidence="1 2">
    <name type="scientific">Nephila pilipes</name>
    <name type="common">Giant wood spider</name>
    <name type="synonym">Nephila maculata</name>
    <dbReference type="NCBI Taxonomy" id="299642"/>
    <lineage>
        <taxon>Eukaryota</taxon>
        <taxon>Metazoa</taxon>
        <taxon>Ecdysozoa</taxon>
        <taxon>Arthropoda</taxon>
        <taxon>Chelicerata</taxon>
        <taxon>Arachnida</taxon>
        <taxon>Araneae</taxon>
        <taxon>Araneomorphae</taxon>
        <taxon>Entelegynae</taxon>
        <taxon>Araneoidea</taxon>
        <taxon>Nephilidae</taxon>
        <taxon>Nephila</taxon>
    </lineage>
</organism>
<accession>A0A8X6JLD5</accession>